<dbReference type="Ensembl" id="ENSSLUT00000021485.1">
    <property type="protein sequence ID" value="ENSSLUP00000020823.1"/>
    <property type="gene ID" value="ENSSLUG00000009594.1"/>
</dbReference>
<dbReference type="PROSITE" id="PS00061">
    <property type="entry name" value="ADH_SHORT"/>
    <property type="match status" value="1"/>
</dbReference>
<dbReference type="AlphaFoldDB" id="A0A8C9Y920"/>
<organism evidence="4 5">
    <name type="scientific">Sander lucioperca</name>
    <name type="common">Pike-perch</name>
    <name type="synonym">Perca lucioperca</name>
    <dbReference type="NCBI Taxonomy" id="283035"/>
    <lineage>
        <taxon>Eukaryota</taxon>
        <taxon>Metazoa</taxon>
        <taxon>Chordata</taxon>
        <taxon>Craniata</taxon>
        <taxon>Vertebrata</taxon>
        <taxon>Euteleostomi</taxon>
        <taxon>Actinopterygii</taxon>
        <taxon>Neopterygii</taxon>
        <taxon>Teleostei</taxon>
        <taxon>Neoteleostei</taxon>
        <taxon>Acanthomorphata</taxon>
        <taxon>Eupercaria</taxon>
        <taxon>Perciformes</taxon>
        <taxon>Percoidei</taxon>
        <taxon>Percidae</taxon>
        <taxon>Luciopercinae</taxon>
        <taxon>Sander</taxon>
    </lineage>
</organism>
<sequence>MSLRYLDKVVIVTGGSKGIGRGIVKVFVENGAKVVFCARGGAVGEALEAELNKAGPGSCKFVTCDISKEDDIKVMCNCNPPHKSTDDTTAEEFRDLLNLNLVSYFLASKYVLPYLRQRQGNIINVSSLVATIGQKDAAPYVATKGAIISMTKAMAVDESRYNVRVNCISPGNVMTPLWEELAGQTPDAAAAIKAGENSQLLGRMGTEAECGLAALYLAADATFCTGIDLLFSGGAELNYGFKSQIPS</sequence>
<dbReference type="GO" id="GO:0006706">
    <property type="term" value="P:steroid catabolic process"/>
    <property type="evidence" value="ECO:0007669"/>
    <property type="project" value="TreeGrafter"/>
</dbReference>
<dbReference type="FunFam" id="3.40.50.720:FF:000084">
    <property type="entry name" value="Short-chain dehydrogenase reductase"/>
    <property type="match status" value="1"/>
</dbReference>
<proteinExistence type="inferred from homology"/>
<keyword evidence="2" id="KW-0560">Oxidoreductase</keyword>
<protein>
    <submittedName>
        <fullName evidence="4">Hydroxysteroid (17-beta) dehydrogenase 14</fullName>
    </submittedName>
</protein>
<dbReference type="InterPro" id="IPR002347">
    <property type="entry name" value="SDR_fam"/>
</dbReference>
<accession>A0A8C9Y920</accession>
<dbReference type="Pfam" id="PF13561">
    <property type="entry name" value="adh_short_C2"/>
    <property type="match status" value="1"/>
</dbReference>
<reference evidence="4" key="1">
    <citation type="submission" date="2025-08" db="UniProtKB">
        <authorList>
            <consortium name="Ensembl"/>
        </authorList>
    </citation>
    <scope>IDENTIFICATION</scope>
</reference>
<evidence type="ECO:0000313" key="4">
    <source>
        <dbReference type="Ensembl" id="ENSSLUP00000020823.1"/>
    </source>
</evidence>
<dbReference type="GO" id="GO:0005829">
    <property type="term" value="C:cytosol"/>
    <property type="evidence" value="ECO:0007669"/>
    <property type="project" value="TreeGrafter"/>
</dbReference>
<evidence type="ECO:0000256" key="1">
    <source>
        <dbReference type="ARBA" id="ARBA00006484"/>
    </source>
</evidence>
<dbReference type="PRINTS" id="PR00081">
    <property type="entry name" value="GDHRDH"/>
</dbReference>
<gene>
    <name evidence="4" type="primary">hsd17b14</name>
</gene>
<evidence type="ECO:0000256" key="3">
    <source>
        <dbReference type="RuleBase" id="RU000363"/>
    </source>
</evidence>
<dbReference type="PRINTS" id="PR00080">
    <property type="entry name" value="SDRFAMILY"/>
</dbReference>
<dbReference type="Proteomes" id="UP000694568">
    <property type="component" value="Unplaced"/>
</dbReference>
<evidence type="ECO:0000313" key="5">
    <source>
        <dbReference type="Proteomes" id="UP000694568"/>
    </source>
</evidence>
<dbReference type="SUPFAM" id="SSF51735">
    <property type="entry name" value="NAD(P)-binding Rossmann-fold domains"/>
    <property type="match status" value="1"/>
</dbReference>
<comment type="similarity">
    <text evidence="1 3">Belongs to the short-chain dehydrogenases/reductases (SDR) family.</text>
</comment>
<dbReference type="PANTHER" id="PTHR43658:SF8">
    <property type="entry name" value="17-BETA-HYDROXYSTEROID DEHYDROGENASE 14-RELATED"/>
    <property type="match status" value="1"/>
</dbReference>
<reference evidence="4" key="2">
    <citation type="submission" date="2025-09" db="UniProtKB">
        <authorList>
            <consortium name="Ensembl"/>
        </authorList>
    </citation>
    <scope>IDENTIFICATION</scope>
</reference>
<dbReference type="Pfam" id="PF00106">
    <property type="entry name" value="adh_short"/>
    <property type="match status" value="1"/>
</dbReference>
<dbReference type="PANTHER" id="PTHR43658">
    <property type="entry name" value="SHORT-CHAIN DEHYDROGENASE/REDUCTASE"/>
    <property type="match status" value="1"/>
</dbReference>
<dbReference type="InterPro" id="IPR020904">
    <property type="entry name" value="Sc_DH/Rdtase_CS"/>
</dbReference>
<evidence type="ECO:0000256" key="2">
    <source>
        <dbReference type="ARBA" id="ARBA00023002"/>
    </source>
</evidence>
<dbReference type="InterPro" id="IPR036291">
    <property type="entry name" value="NAD(P)-bd_dom_sf"/>
</dbReference>
<dbReference type="GO" id="GO:0004303">
    <property type="term" value="F:estradiol 17-beta-dehydrogenase [NAD(P)+] activity"/>
    <property type="evidence" value="ECO:0007669"/>
    <property type="project" value="TreeGrafter"/>
</dbReference>
<dbReference type="GeneTree" id="ENSGT00940000161346"/>
<name>A0A8C9Y920_SANLU</name>
<dbReference type="Gene3D" id="3.40.50.720">
    <property type="entry name" value="NAD(P)-binding Rossmann-like Domain"/>
    <property type="match status" value="1"/>
</dbReference>
<keyword evidence="5" id="KW-1185">Reference proteome</keyword>